<organism evidence="3 4">
    <name type="scientific">Nicrophorus vespilloides</name>
    <name type="common">Boreal carrion beetle</name>
    <dbReference type="NCBI Taxonomy" id="110193"/>
    <lineage>
        <taxon>Eukaryota</taxon>
        <taxon>Metazoa</taxon>
        <taxon>Ecdysozoa</taxon>
        <taxon>Arthropoda</taxon>
        <taxon>Hexapoda</taxon>
        <taxon>Insecta</taxon>
        <taxon>Pterygota</taxon>
        <taxon>Neoptera</taxon>
        <taxon>Endopterygota</taxon>
        <taxon>Coleoptera</taxon>
        <taxon>Polyphaga</taxon>
        <taxon>Staphyliniformia</taxon>
        <taxon>Silphidae</taxon>
        <taxon>Nicrophorinae</taxon>
        <taxon>Nicrophorus</taxon>
    </lineage>
</organism>
<sequence>MLSIKLFTLFIVIYASSGSHSSEDDDAEDAVVLIGEGVRNQKCSNHEHNIINFIVILADPDVSIDEETPMKFCEHYFKLKKTILPCTDKYLQAMPREIMKYVRTRNIPCDCEKILTGSLMSLLQWAETSKGMSTASVKINAVSNRGEVSQHEKAQYKKSKFPKKRSHQIRKRDLRSDLEALPKFEFKPIFRRDSANIKEPFDEPSYENPVVPKFSATMRKSSTNFCKDLEKMLYKPKRAQKHLQESFDNLDQEYPKSIQLKHETEDQQPPADSFQVMTIDSDKDSKKSDDMSNGESTFVKNSVTMDSKKIQNMDEDVNLDSRNDVFQPKGERKEDFIVLPFTGDTPIGNEDEQPQLKKVDSHHPPLYEVYHPKAKRRYNNINPYSNSDMKKSESFVQLRDVPKDSDESQDVQSTASEAIKTISKMKGVSSHHNSHKADSSRTKEVSSPRMDGDSLQSTDQYEGTTTEAEMSEITEDTSENSTTSEEEACNDDNESTTVKSTDAEVPDEPNRMEDNLPEQSPPAENIWELLNLMNSIKSSFMTGFFNSIWGGMNANNIGEGPTMESMVGSMLDHLNKLSELHGYIAIIHGGRMSDLNNVTSDLVKTLINIKQNAGQNTVVVLTGSCPSKEKVKKCEDDIKLPLFVAGPHASKFKNCNELYDISQNIKCVLEKHVNHARSMDSFPVESDRSLAEALVEPREYYDLLEEHSQKRKRSAVNVNTEIIKNNCERTMLTRLVISFICFLIFRSAF</sequence>
<feature type="region of interest" description="Disordered" evidence="1">
    <location>
        <begin position="378"/>
        <end position="519"/>
    </location>
</feature>
<dbReference type="GeneID" id="108558851"/>
<proteinExistence type="predicted"/>
<name>A0ABM1M9X2_NICVS</name>
<feature type="compositionally biased region" description="Basic and acidic residues" evidence="1">
    <location>
        <begin position="281"/>
        <end position="290"/>
    </location>
</feature>
<protein>
    <submittedName>
        <fullName evidence="4">Uncharacterized protein LOC108558851</fullName>
    </submittedName>
</protein>
<feature type="compositionally biased region" description="Polar residues" evidence="1">
    <location>
        <begin position="291"/>
        <end position="300"/>
    </location>
</feature>
<reference evidence="4" key="1">
    <citation type="submission" date="2025-08" db="UniProtKB">
        <authorList>
            <consortium name="RefSeq"/>
        </authorList>
    </citation>
    <scope>IDENTIFICATION</scope>
    <source>
        <tissue evidence="4">Whole Larva</tissue>
    </source>
</reference>
<feature type="compositionally biased region" description="Polar residues" evidence="1">
    <location>
        <begin position="454"/>
        <end position="468"/>
    </location>
</feature>
<evidence type="ECO:0000313" key="4">
    <source>
        <dbReference type="RefSeq" id="XP_017771372.1"/>
    </source>
</evidence>
<feature type="compositionally biased region" description="Basic and acidic residues" evidence="1">
    <location>
        <begin position="435"/>
        <end position="452"/>
    </location>
</feature>
<keyword evidence="2" id="KW-0732">Signal</keyword>
<evidence type="ECO:0000313" key="3">
    <source>
        <dbReference type="Proteomes" id="UP000695000"/>
    </source>
</evidence>
<feature type="signal peptide" evidence="2">
    <location>
        <begin position="1"/>
        <end position="21"/>
    </location>
</feature>
<feature type="region of interest" description="Disordered" evidence="1">
    <location>
        <begin position="281"/>
        <end position="300"/>
    </location>
</feature>
<accession>A0ABM1M9X2</accession>
<evidence type="ECO:0000256" key="1">
    <source>
        <dbReference type="SAM" id="MobiDB-lite"/>
    </source>
</evidence>
<feature type="compositionally biased region" description="Acidic residues" evidence="1">
    <location>
        <begin position="469"/>
        <end position="494"/>
    </location>
</feature>
<feature type="chain" id="PRO_5045038670" evidence="2">
    <location>
        <begin position="22"/>
        <end position="749"/>
    </location>
</feature>
<evidence type="ECO:0000256" key="2">
    <source>
        <dbReference type="SAM" id="SignalP"/>
    </source>
</evidence>
<keyword evidence="3" id="KW-1185">Reference proteome</keyword>
<dbReference type="RefSeq" id="XP_017771372.1">
    <property type="nucleotide sequence ID" value="XM_017915883.1"/>
</dbReference>
<gene>
    <name evidence="4" type="primary">LOC108558851</name>
</gene>
<dbReference type="Proteomes" id="UP000695000">
    <property type="component" value="Unplaced"/>
</dbReference>